<organism evidence="4 5">
    <name type="scientific">Diplocarpon rosae</name>
    <dbReference type="NCBI Taxonomy" id="946125"/>
    <lineage>
        <taxon>Eukaryota</taxon>
        <taxon>Fungi</taxon>
        <taxon>Dikarya</taxon>
        <taxon>Ascomycota</taxon>
        <taxon>Pezizomycotina</taxon>
        <taxon>Leotiomycetes</taxon>
        <taxon>Helotiales</taxon>
        <taxon>Drepanopezizaceae</taxon>
        <taxon>Diplocarpon</taxon>
    </lineage>
</organism>
<evidence type="ECO:0000259" key="3">
    <source>
        <dbReference type="PROSITE" id="PS50048"/>
    </source>
</evidence>
<name>A0AAD9T4T0_9HELO</name>
<dbReference type="GO" id="GO:0000981">
    <property type="term" value="F:DNA-binding transcription factor activity, RNA polymerase II-specific"/>
    <property type="evidence" value="ECO:0007669"/>
    <property type="project" value="InterPro"/>
</dbReference>
<dbReference type="Proteomes" id="UP001285354">
    <property type="component" value="Unassembled WGS sequence"/>
</dbReference>
<dbReference type="Pfam" id="PF00172">
    <property type="entry name" value="Zn_clus"/>
    <property type="match status" value="1"/>
</dbReference>
<dbReference type="SUPFAM" id="SSF57701">
    <property type="entry name" value="Zn2/Cys6 DNA-binding domain"/>
    <property type="match status" value="1"/>
</dbReference>
<dbReference type="InterPro" id="IPR036864">
    <property type="entry name" value="Zn2-C6_fun-type_DNA-bd_sf"/>
</dbReference>
<feature type="region of interest" description="Disordered" evidence="2">
    <location>
        <begin position="288"/>
        <end position="314"/>
    </location>
</feature>
<gene>
    <name evidence="4" type="ORF">QTJ16_000361</name>
</gene>
<evidence type="ECO:0000313" key="5">
    <source>
        <dbReference type="Proteomes" id="UP001285354"/>
    </source>
</evidence>
<evidence type="ECO:0000313" key="4">
    <source>
        <dbReference type="EMBL" id="KAK2629541.1"/>
    </source>
</evidence>
<sequence>MSRSSHFQQSSPSFRIYPLVFEASSPSRKECTSKNIAGEGRVAGSECDQYSPPVGTRGDDYIIHGKRSMLKFDPMASGAPENNDQNHVLRAECHKCTTLGLECPAVHRDTECDRCLSMGVEYNPKFLRRRFNPCRIANNICTGVKGACDSCSQNPISGCSLLITPEPLSLSSIDEASNADKLASKRTCKNRSPASVPEKSTSACCRCCGDTSVHSNRDSADKCSRCAIGEEDSNSGVQNFQLSNNESRDGRHVVRACLDCFKPNLDPGSSSKFCEPCENMINSLKNSTIREHEKSRSGKNSAGSAQIDNRSFGANSASARPLSALRTFQPCKNCQRSSLDSDNIPIQCTKCRERDEGDCHYEEPPRYIGELKTCPGCLQPKPNPSIDNLSDLCQDCEAPSSLPRLQKGATITTPNAWLPKINISGSATTSVRSNVSQQVASASEIPQFLEFVNTRLSALRQDRDSSSPAPTPNFPPTLSGMTPSPCLACLDQQIACAFHPDPRRYGVFNSIVAALTIQDRDPSLAIPCLACFDEETICAQHETQNADNKPRVLQVAQFCGSCRLAEQECDAVEAGCGRCEEQALECLYIRGSAPPADELLDSAILPGHQVSQFPTPPVACGGCRMAAVACDGLKPGCTACKDQGLDCMYIAGITSPSPKQPVSVVLNAGRYETDETIDGSHSQLEVSGSVQTSGQQSDVIGSQLENSIILKSSSEGNSSAIHYGESQNDELEGGDWDVISCSEDYEVIEAGERRSDSDREEAGTEFRFWRL</sequence>
<keyword evidence="1" id="KW-0539">Nucleus</keyword>
<dbReference type="Gene3D" id="4.10.240.10">
    <property type="entry name" value="Zn(2)-C6 fungal-type DNA-binding domain"/>
    <property type="match status" value="1"/>
</dbReference>
<dbReference type="AlphaFoldDB" id="A0AAD9T4T0"/>
<evidence type="ECO:0000256" key="1">
    <source>
        <dbReference type="ARBA" id="ARBA00023242"/>
    </source>
</evidence>
<dbReference type="GO" id="GO:0008270">
    <property type="term" value="F:zinc ion binding"/>
    <property type="evidence" value="ECO:0007669"/>
    <property type="project" value="InterPro"/>
</dbReference>
<dbReference type="PROSITE" id="PS50048">
    <property type="entry name" value="ZN2_CY6_FUNGAL_2"/>
    <property type="match status" value="1"/>
</dbReference>
<feature type="compositionally biased region" description="Polar residues" evidence="2">
    <location>
        <begin position="298"/>
        <end position="314"/>
    </location>
</feature>
<dbReference type="EMBL" id="JAUBYV010000001">
    <property type="protein sequence ID" value="KAK2629541.1"/>
    <property type="molecule type" value="Genomic_DNA"/>
</dbReference>
<comment type="caution">
    <text evidence="4">The sequence shown here is derived from an EMBL/GenBank/DDBJ whole genome shotgun (WGS) entry which is preliminary data.</text>
</comment>
<proteinExistence type="predicted"/>
<dbReference type="InterPro" id="IPR001138">
    <property type="entry name" value="Zn2Cys6_DnaBD"/>
</dbReference>
<feature type="domain" description="Zn(2)-C6 fungal-type" evidence="3">
    <location>
        <begin position="619"/>
        <end position="649"/>
    </location>
</feature>
<reference evidence="4" key="1">
    <citation type="submission" date="2023-06" db="EMBL/GenBank/DDBJ databases">
        <title>Draft genome of Marssonina rosae.</title>
        <authorList>
            <person name="Cheng Q."/>
        </authorList>
    </citation>
    <scope>NUCLEOTIDE SEQUENCE</scope>
    <source>
        <strain evidence="4">R4</strain>
    </source>
</reference>
<evidence type="ECO:0000256" key="2">
    <source>
        <dbReference type="SAM" id="MobiDB-lite"/>
    </source>
</evidence>
<protein>
    <recommendedName>
        <fullName evidence="3">Zn(2)-C6 fungal-type domain-containing protein</fullName>
    </recommendedName>
</protein>
<accession>A0AAD9T4T0</accession>
<keyword evidence="5" id="KW-1185">Reference proteome</keyword>